<feature type="compositionally biased region" description="Polar residues" evidence="1">
    <location>
        <begin position="20"/>
        <end position="29"/>
    </location>
</feature>
<dbReference type="OMA" id="PYMYYYP"/>
<dbReference type="RefSeq" id="XP_004180466.1">
    <property type="nucleotide sequence ID" value="XM_004180418.1"/>
</dbReference>
<evidence type="ECO:0000256" key="1">
    <source>
        <dbReference type="SAM" id="MobiDB-lite"/>
    </source>
</evidence>
<dbReference type="GeneID" id="14495983"/>
<feature type="region of interest" description="Disordered" evidence="1">
    <location>
        <begin position="20"/>
        <end position="39"/>
    </location>
</feature>
<accession>I2H3J5</accession>
<dbReference type="InParanoid" id="I2H3J5"/>
<evidence type="ECO:0000313" key="2">
    <source>
        <dbReference type="EMBL" id="CCH60947.1"/>
    </source>
</evidence>
<organism evidence="2 3">
    <name type="scientific">Henningerozyma blattae (strain ATCC 34711 / CBS 6284 / DSM 70876 / NBRC 10599 / NRRL Y-10934 / UCD 77-7)</name>
    <name type="common">Yeast</name>
    <name type="synonym">Tetrapisispora blattae</name>
    <dbReference type="NCBI Taxonomy" id="1071380"/>
    <lineage>
        <taxon>Eukaryota</taxon>
        <taxon>Fungi</taxon>
        <taxon>Dikarya</taxon>
        <taxon>Ascomycota</taxon>
        <taxon>Saccharomycotina</taxon>
        <taxon>Saccharomycetes</taxon>
        <taxon>Saccharomycetales</taxon>
        <taxon>Saccharomycetaceae</taxon>
        <taxon>Henningerozyma</taxon>
    </lineage>
</organism>
<dbReference type="STRING" id="1071380.I2H3J5"/>
<dbReference type="KEGG" id="tbl:TBLA_0D04510"/>
<dbReference type="OrthoDB" id="3364649at2759"/>
<evidence type="ECO:0000313" key="3">
    <source>
        <dbReference type="Proteomes" id="UP000002866"/>
    </source>
</evidence>
<keyword evidence="3" id="KW-1185">Reference proteome</keyword>
<dbReference type="InterPro" id="IPR013218">
    <property type="entry name" value="Dsn1/Mis13"/>
</dbReference>
<gene>
    <name evidence="2" type="primary">TBLA0D04510</name>
    <name evidence="2" type="ORF">TBLA_0D04510</name>
</gene>
<dbReference type="Pfam" id="PF08202">
    <property type="entry name" value="MIS13"/>
    <property type="match status" value="1"/>
</dbReference>
<dbReference type="GO" id="GO:0051301">
    <property type="term" value="P:cell division"/>
    <property type="evidence" value="ECO:0007669"/>
    <property type="project" value="InterPro"/>
</dbReference>
<sequence>MNNHNSNKNDASMQLEDQNFTSSDNQNTKENNESDFQFKKVKTSKLHGIPTLGERLAEAQNVVNARKMENFDSTLDAERLSSQPISNMQSNPVFSQSYQLPSSQHIPLSSSQQPIHISNSQPIPLTLPNTQPFQVSNTQPVFLYYPTQSYQNAANIATPINQASTAVAQAVQTTTNNNNNNNNAQEHHPQLMPAPMVYSYANTNMNVDTDNRNNNIPIQSQNQLRNFRKIERIPQNNYNHAGISSPHKDIPTNEFYKYVNTNNNTNNMNTISKNGIENTEQDINSEALLRKKLFIWCLIRCSKKYKIKKLKNKKNAINSKVFSILKEFVKKVRLPPPSSTVDDTSINIDWKLDSIKERESRNFDGSTDSDLDADKSFNEVFGDTTIDESLAQKISSIQPTAANSKFNAENYTTLSANIVPNKRNFSNRKQLEFLSSKIEYLNKELNEWTNFLKPDNFNKIINVYSTKDFKINKRDNERVYLRQQEEIKFNESVLNIKQKFNSFEKESVQLNKFSKLLDKITKYKIELINDRVILENHKKFITRNNQVNSKKLLQVIANIAI</sequence>
<protein>
    <submittedName>
        <fullName evidence="2">Uncharacterized protein</fullName>
    </submittedName>
</protein>
<dbReference type="EMBL" id="HE806319">
    <property type="protein sequence ID" value="CCH60947.1"/>
    <property type="molecule type" value="Genomic_DNA"/>
</dbReference>
<dbReference type="Proteomes" id="UP000002866">
    <property type="component" value="Chromosome 4"/>
</dbReference>
<name>I2H3J5_HENB6</name>
<dbReference type="GO" id="GO:0007059">
    <property type="term" value="P:chromosome segregation"/>
    <property type="evidence" value="ECO:0007669"/>
    <property type="project" value="InterPro"/>
</dbReference>
<proteinExistence type="predicted"/>
<dbReference type="AlphaFoldDB" id="I2H3J5"/>
<reference evidence="2 3" key="1">
    <citation type="journal article" date="2011" name="Proc. Natl. Acad. Sci. U.S.A.">
        <title>Evolutionary erosion of yeast sex chromosomes by mating-type switching accidents.</title>
        <authorList>
            <person name="Gordon J.L."/>
            <person name="Armisen D."/>
            <person name="Proux-Wera E."/>
            <person name="Oheigeartaigh S.S."/>
            <person name="Byrne K.P."/>
            <person name="Wolfe K.H."/>
        </authorList>
    </citation>
    <scope>NUCLEOTIDE SEQUENCE [LARGE SCALE GENOMIC DNA]</scope>
    <source>
        <strain evidence="3">ATCC 34711 / CBS 6284 / DSM 70876 / NBRC 10599 / NRRL Y-10934 / UCD 77-7</strain>
    </source>
</reference>
<dbReference type="HOGENOM" id="CLU_022497_1_0_1"/>
<dbReference type="GO" id="GO:0000444">
    <property type="term" value="C:MIS12/MIND type complex"/>
    <property type="evidence" value="ECO:0007669"/>
    <property type="project" value="InterPro"/>
</dbReference>
<dbReference type="FunCoup" id="I2H3J5">
    <property type="interactions" value="507"/>
</dbReference>